<dbReference type="InterPro" id="IPR025391">
    <property type="entry name" value="DUF4123"/>
</dbReference>
<dbReference type="AlphaFoldDB" id="A0A367XK41"/>
<organism evidence="2 3">
    <name type="scientific">Thalassospira xiamenensis</name>
    <dbReference type="NCBI Taxonomy" id="220697"/>
    <lineage>
        <taxon>Bacteria</taxon>
        <taxon>Pseudomonadati</taxon>
        <taxon>Pseudomonadota</taxon>
        <taxon>Alphaproteobacteria</taxon>
        <taxon>Rhodospirillales</taxon>
        <taxon>Thalassospiraceae</taxon>
        <taxon>Thalassospira</taxon>
    </lineage>
</organism>
<accession>A0A367XK41</accession>
<dbReference type="RefSeq" id="WP_062961142.1">
    <property type="nucleotide sequence ID" value="NZ_JALLPZ010000002.1"/>
</dbReference>
<gene>
    <name evidence="2" type="ORF">TH44_02870</name>
</gene>
<dbReference type="Pfam" id="PF13503">
    <property type="entry name" value="DUF4123"/>
    <property type="match status" value="1"/>
</dbReference>
<name>A0A367XK41_9PROT</name>
<dbReference type="EMBL" id="JPWJ01000001">
    <property type="protein sequence ID" value="RCK53161.1"/>
    <property type="molecule type" value="Genomic_DNA"/>
</dbReference>
<evidence type="ECO:0000259" key="1">
    <source>
        <dbReference type="Pfam" id="PF13503"/>
    </source>
</evidence>
<feature type="domain" description="DUF4123" evidence="1">
    <location>
        <begin position="190"/>
        <end position="300"/>
    </location>
</feature>
<reference evidence="2 3" key="1">
    <citation type="submission" date="2014-07" db="EMBL/GenBank/DDBJ databases">
        <title>Draft genome sequence of Thalassospira xiamenensis IB13.</title>
        <authorList>
            <person name="Lai Q."/>
            <person name="Shao Z."/>
        </authorList>
    </citation>
    <scope>NUCLEOTIDE SEQUENCE [LARGE SCALE GENOMIC DNA]</scope>
    <source>
        <strain evidence="2 3">IB13</strain>
    </source>
</reference>
<sequence>MDDLVNPSTGPDGTYSPWLGKCHLLCRTADVTADCAQDVANVDAETVAECETVIAVWASDRREFDERLSDYLNGQGWRLIWSDQVAPAIDWMAGGVVNRTAIDLARAVHTSRLVAHGPVIPLKEGLVPSSDDAFLRVERRDGIVPLDSQFGTWPRKTVPDDLYSFLFGMAENEVGDNNNDVADDKYLGTYAILDAAKIVNTTELLAVSGLEYRCLFKGDAYDDLKGVAPYIVALKEDNAFTRNLFTSAGAPWHLWPKEAGIYIRSAATLDDLWAHFRKFTKISDEQGKWYFLRFWDGMFFEYLAAHPAGPFPARFFSNMSSILHFSATGRMIRIAPGEGEQPSPPDFMQFFRDFVAEQKRERFVDRAVSFLGARYGDDQGDGQKVQPDREMVSEYYATARSMKMTSELSAIKTIEAQYLIARAGSRLEEIDTAEIENFENLSDAHRADALLELASRLTGD</sequence>
<evidence type="ECO:0000313" key="2">
    <source>
        <dbReference type="EMBL" id="RCK53161.1"/>
    </source>
</evidence>
<protein>
    <recommendedName>
        <fullName evidence="1">DUF4123 domain-containing protein</fullName>
    </recommendedName>
</protein>
<comment type="caution">
    <text evidence="2">The sequence shown here is derived from an EMBL/GenBank/DDBJ whole genome shotgun (WGS) entry which is preliminary data.</text>
</comment>
<proteinExistence type="predicted"/>
<evidence type="ECO:0000313" key="3">
    <source>
        <dbReference type="Proteomes" id="UP000252266"/>
    </source>
</evidence>
<dbReference type="Proteomes" id="UP000252266">
    <property type="component" value="Unassembled WGS sequence"/>
</dbReference>